<dbReference type="STRING" id="472181.SAMN05216271_0310"/>
<feature type="chain" id="PRO_5009253690" description="Type VI secretion system (T6SS), amidase immunity protein" evidence="1">
    <location>
        <begin position="24"/>
        <end position="142"/>
    </location>
</feature>
<dbReference type="RefSeq" id="WP_092283199.1">
    <property type="nucleotide sequence ID" value="NZ_LT629763.1"/>
</dbReference>
<dbReference type="Gene3D" id="1.20.120.1620">
    <property type="match status" value="1"/>
</dbReference>
<sequence>MRHTTVAGMAFAVLLAAQAPAFADTLEQARTSLKNYGFTYCLAQAYPDSKHLDEDLAAASGAYHFMGRGAHFIAQDEETLEISHDPYQATADFIGIAYPKTPAQTQAQGRKNPLIACLTIYNSTEYEDFIQGQDSYINNPEK</sequence>
<keyword evidence="1" id="KW-0732">Signal</keyword>
<dbReference type="OrthoDB" id="5880132at2"/>
<dbReference type="EMBL" id="LT629763">
    <property type="protein sequence ID" value="SDR76194.1"/>
    <property type="molecule type" value="Genomic_DNA"/>
</dbReference>
<evidence type="ECO:0008006" key="4">
    <source>
        <dbReference type="Google" id="ProtNLM"/>
    </source>
</evidence>
<accession>A0A1H1LNM4</accession>
<evidence type="ECO:0000313" key="3">
    <source>
        <dbReference type="Proteomes" id="UP000243413"/>
    </source>
</evidence>
<gene>
    <name evidence="2" type="ORF">SAMN05216271_0310</name>
</gene>
<dbReference type="Proteomes" id="UP000243413">
    <property type="component" value="Chromosome I"/>
</dbReference>
<evidence type="ECO:0000256" key="1">
    <source>
        <dbReference type="SAM" id="SignalP"/>
    </source>
</evidence>
<organism evidence="2 3">
    <name type="scientific">Halopseudomonas sabulinigri</name>
    <dbReference type="NCBI Taxonomy" id="472181"/>
    <lineage>
        <taxon>Bacteria</taxon>
        <taxon>Pseudomonadati</taxon>
        <taxon>Pseudomonadota</taxon>
        <taxon>Gammaproteobacteria</taxon>
        <taxon>Pseudomonadales</taxon>
        <taxon>Pseudomonadaceae</taxon>
        <taxon>Halopseudomonas</taxon>
    </lineage>
</organism>
<dbReference type="AlphaFoldDB" id="A0A1H1LNM4"/>
<name>A0A1H1LNM4_9GAMM</name>
<proteinExistence type="predicted"/>
<dbReference type="InterPro" id="IPR038314">
    <property type="entry name" value="T6SS_sf"/>
</dbReference>
<feature type="signal peptide" evidence="1">
    <location>
        <begin position="1"/>
        <end position="23"/>
    </location>
</feature>
<protein>
    <recommendedName>
        <fullName evidence="4">Type VI secretion system (T6SS), amidase immunity protein</fullName>
    </recommendedName>
</protein>
<reference evidence="3" key="1">
    <citation type="submission" date="2016-10" db="EMBL/GenBank/DDBJ databases">
        <authorList>
            <person name="Varghese N."/>
            <person name="Submissions S."/>
        </authorList>
    </citation>
    <scope>NUCLEOTIDE SEQUENCE [LARGE SCALE GENOMIC DNA]</scope>
    <source>
        <strain evidence="3">JCM 14963</strain>
    </source>
</reference>
<evidence type="ECO:0000313" key="2">
    <source>
        <dbReference type="EMBL" id="SDR76194.1"/>
    </source>
</evidence>